<dbReference type="InterPro" id="IPR023395">
    <property type="entry name" value="MCP_dom_sf"/>
</dbReference>
<keyword evidence="8 9" id="KW-0472">Membrane</keyword>
<dbReference type="FunCoup" id="A0A448YIE4">
    <property type="interactions" value="100"/>
</dbReference>
<reference evidence="11 12" key="1">
    <citation type="submission" date="2018-12" db="EMBL/GenBank/DDBJ databases">
        <authorList>
            <person name="Tiukova I."/>
            <person name="Dainat J."/>
        </authorList>
    </citation>
    <scope>NUCLEOTIDE SEQUENCE [LARGE SCALE GENOMIC DNA]</scope>
</reference>
<evidence type="ECO:0000256" key="4">
    <source>
        <dbReference type="ARBA" id="ARBA00022692"/>
    </source>
</evidence>
<dbReference type="AlphaFoldDB" id="A0A448YIE4"/>
<dbReference type="Gene3D" id="1.50.40.10">
    <property type="entry name" value="Mitochondrial carrier domain"/>
    <property type="match status" value="1"/>
</dbReference>
<evidence type="ECO:0000256" key="6">
    <source>
        <dbReference type="ARBA" id="ARBA00022989"/>
    </source>
</evidence>
<dbReference type="PANTHER" id="PTHR45624">
    <property type="entry name" value="MITOCHONDRIAL BASIC AMINO ACIDS TRANSPORTER-RELATED"/>
    <property type="match status" value="1"/>
</dbReference>
<dbReference type="Pfam" id="PF00153">
    <property type="entry name" value="Mito_carr"/>
    <property type="match status" value="3"/>
</dbReference>
<keyword evidence="7" id="KW-0496">Mitochondrion</keyword>
<dbReference type="SUPFAM" id="SSF103506">
    <property type="entry name" value="Mitochondrial carrier"/>
    <property type="match status" value="1"/>
</dbReference>
<comment type="subcellular location">
    <subcellularLocation>
        <location evidence="1">Mitochondrion membrane</location>
        <topology evidence="1">Multi-pass membrane protein</topology>
    </subcellularLocation>
</comment>
<keyword evidence="6" id="KW-1133">Transmembrane helix</keyword>
<evidence type="ECO:0000256" key="9">
    <source>
        <dbReference type="PROSITE-ProRule" id="PRU00282"/>
    </source>
</evidence>
<evidence type="ECO:0000256" key="10">
    <source>
        <dbReference type="RuleBase" id="RU000488"/>
    </source>
</evidence>
<organism evidence="11 12">
    <name type="scientific">Brettanomyces naardenensis</name>
    <name type="common">Yeast</name>
    <dbReference type="NCBI Taxonomy" id="13370"/>
    <lineage>
        <taxon>Eukaryota</taxon>
        <taxon>Fungi</taxon>
        <taxon>Dikarya</taxon>
        <taxon>Ascomycota</taxon>
        <taxon>Saccharomycotina</taxon>
        <taxon>Pichiomycetes</taxon>
        <taxon>Pichiales</taxon>
        <taxon>Pichiaceae</taxon>
        <taxon>Brettanomyces</taxon>
    </lineage>
</organism>
<feature type="repeat" description="Solcar" evidence="9">
    <location>
        <begin position="210"/>
        <end position="294"/>
    </location>
</feature>
<evidence type="ECO:0000256" key="7">
    <source>
        <dbReference type="ARBA" id="ARBA00023128"/>
    </source>
</evidence>
<gene>
    <name evidence="11" type="ORF">BRENAR_LOCUS1460</name>
</gene>
<keyword evidence="5" id="KW-0677">Repeat</keyword>
<accession>A0A448YIE4</accession>
<evidence type="ECO:0000256" key="1">
    <source>
        <dbReference type="ARBA" id="ARBA00004225"/>
    </source>
</evidence>
<dbReference type="GO" id="GO:0031966">
    <property type="term" value="C:mitochondrial membrane"/>
    <property type="evidence" value="ECO:0007669"/>
    <property type="project" value="UniProtKB-SubCell"/>
</dbReference>
<keyword evidence="4 9" id="KW-0812">Transmembrane</keyword>
<dbReference type="Proteomes" id="UP000290900">
    <property type="component" value="Unassembled WGS sequence"/>
</dbReference>
<keyword evidence="12" id="KW-1185">Reference proteome</keyword>
<dbReference type="PROSITE" id="PS50920">
    <property type="entry name" value="SOLCAR"/>
    <property type="match status" value="3"/>
</dbReference>
<protein>
    <submittedName>
        <fullName evidence="11">DEKNAAC101645</fullName>
    </submittedName>
</protein>
<dbReference type="OrthoDB" id="2139348at2759"/>
<keyword evidence="3 10" id="KW-0813">Transport</keyword>
<evidence type="ECO:0000256" key="2">
    <source>
        <dbReference type="ARBA" id="ARBA00006375"/>
    </source>
</evidence>
<dbReference type="EMBL" id="CAACVR010000006">
    <property type="protein sequence ID" value="VEU20725.1"/>
    <property type="molecule type" value="Genomic_DNA"/>
</dbReference>
<dbReference type="InterPro" id="IPR050567">
    <property type="entry name" value="Mitochondrial_Carrier"/>
</dbReference>
<evidence type="ECO:0000256" key="3">
    <source>
        <dbReference type="ARBA" id="ARBA00022448"/>
    </source>
</evidence>
<evidence type="ECO:0000313" key="11">
    <source>
        <dbReference type="EMBL" id="VEU20725.1"/>
    </source>
</evidence>
<feature type="repeat" description="Solcar" evidence="9">
    <location>
        <begin position="114"/>
        <end position="200"/>
    </location>
</feature>
<name>A0A448YIE4_BRENA</name>
<dbReference type="InParanoid" id="A0A448YIE4"/>
<dbReference type="GO" id="GO:0000064">
    <property type="term" value="F:L-ornithine transmembrane transporter activity"/>
    <property type="evidence" value="ECO:0007669"/>
    <property type="project" value="TreeGrafter"/>
</dbReference>
<dbReference type="InterPro" id="IPR018108">
    <property type="entry name" value="MCP_transmembrane"/>
</dbReference>
<dbReference type="STRING" id="13370.A0A448YIE4"/>
<dbReference type="PANTHER" id="PTHR45624:SF31">
    <property type="entry name" value="MITOCHONDRIAL ORNITHINE TRANSPORTER 1"/>
    <property type="match status" value="1"/>
</dbReference>
<sequence>MSRPKKSRSVAIDAAREITTGSLAGGLSKVFEFPFDTIKVRMQYSQSLPKPLFESSLDCIVRSYKKDGFLKGFYRGLVPPMFGAAMEISTLFFSYNMAQDFIKLSRGSNLADDLSLPEKLLCGAWGGVCTSFVLTPVELLKCRFQVETLGSKKTSVPQIVRSVIKEAGVRGLWKGEITTLIREAGGSMAWFGNYEALLAYYSKGERDYQYKAWQLMSAGALAGVGYHCLMFPVDTVKSIYQIDELGSKSLMGIAAQIYRDKGVFGFYSGLGVTLCKSIPASAILFLSYEWIKKSLPF</sequence>
<dbReference type="GO" id="GO:1990575">
    <property type="term" value="P:mitochondrial L-ornithine transmembrane transport"/>
    <property type="evidence" value="ECO:0007669"/>
    <property type="project" value="TreeGrafter"/>
</dbReference>
<evidence type="ECO:0000256" key="8">
    <source>
        <dbReference type="ARBA" id="ARBA00023136"/>
    </source>
</evidence>
<evidence type="ECO:0000256" key="5">
    <source>
        <dbReference type="ARBA" id="ARBA00022737"/>
    </source>
</evidence>
<evidence type="ECO:0000313" key="12">
    <source>
        <dbReference type="Proteomes" id="UP000290900"/>
    </source>
</evidence>
<comment type="similarity">
    <text evidence="2 10">Belongs to the mitochondrial carrier (TC 2.A.29) family.</text>
</comment>
<proteinExistence type="inferred from homology"/>
<feature type="repeat" description="Solcar" evidence="9">
    <location>
        <begin position="12"/>
        <end position="101"/>
    </location>
</feature>